<name>A0A940YBQ5_9BURK</name>
<organism evidence="1 2">
    <name type="scientific">Ideonella alba</name>
    <dbReference type="NCBI Taxonomy" id="2824118"/>
    <lineage>
        <taxon>Bacteria</taxon>
        <taxon>Pseudomonadati</taxon>
        <taxon>Pseudomonadota</taxon>
        <taxon>Betaproteobacteria</taxon>
        <taxon>Burkholderiales</taxon>
        <taxon>Sphaerotilaceae</taxon>
        <taxon>Ideonella</taxon>
    </lineage>
</organism>
<accession>A0A940YBQ5</accession>
<dbReference type="AlphaFoldDB" id="A0A940YBQ5"/>
<reference evidence="1 2" key="1">
    <citation type="submission" date="2021-04" db="EMBL/GenBank/DDBJ databases">
        <title>The genome sequence of Ideonella sp. 3Y2.</title>
        <authorList>
            <person name="Liu Y."/>
        </authorList>
    </citation>
    <scope>NUCLEOTIDE SEQUENCE [LARGE SCALE GENOMIC DNA]</scope>
    <source>
        <strain evidence="1 2">3Y2</strain>
    </source>
</reference>
<dbReference type="Proteomes" id="UP000676246">
    <property type="component" value="Unassembled WGS sequence"/>
</dbReference>
<evidence type="ECO:0000313" key="1">
    <source>
        <dbReference type="EMBL" id="MBQ0930116.1"/>
    </source>
</evidence>
<keyword evidence="2" id="KW-1185">Reference proteome</keyword>
<evidence type="ECO:0000313" key="2">
    <source>
        <dbReference type="Proteomes" id="UP000676246"/>
    </source>
</evidence>
<gene>
    <name evidence="1" type="ORF">KAK03_06405</name>
</gene>
<dbReference type="EMBL" id="JAGQDD010000003">
    <property type="protein sequence ID" value="MBQ0930116.1"/>
    <property type="molecule type" value="Genomic_DNA"/>
</dbReference>
<protein>
    <submittedName>
        <fullName evidence="1">Uncharacterized protein</fullName>
    </submittedName>
</protein>
<comment type="caution">
    <text evidence="1">The sequence shown here is derived from an EMBL/GenBank/DDBJ whole genome shotgun (WGS) entry which is preliminary data.</text>
</comment>
<proteinExistence type="predicted"/>
<sequence>MLLSLLLSGCASVYVDNGVPEVPSAQFAKPARAQPVQVFFEFQTKGAPNGRASELVRGRVVNQVKDSGLFSTVVEQADPGAGLLSITINNVPLSDDAFTKGFVTGLTFGLAGTQVSDGYVCTARYTPPGGGSAVVKTARHAIHTTVGASGAPQNATKAESVGDAVFTMSRQVVSQLLNELSRDPAFAGR</sequence>